<dbReference type="GO" id="GO:0008270">
    <property type="term" value="F:zinc ion binding"/>
    <property type="evidence" value="ECO:0007669"/>
    <property type="project" value="InterPro"/>
</dbReference>
<comment type="similarity">
    <text evidence="1">Belongs to the ros/MucR family.</text>
</comment>
<dbReference type="GO" id="GO:0006355">
    <property type="term" value="P:regulation of DNA-templated transcription"/>
    <property type="evidence" value="ECO:0007669"/>
    <property type="project" value="InterPro"/>
</dbReference>
<evidence type="ECO:0000256" key="2">
    <source>
        <dbReference type="SAM" id="MobiDB-lite"/>
    </source>
</evidence>
<protein>
    <submittedName>
        <fullName evidence="3">Transcriptional regulator Ros/MucR</fullName>
    </submittedName>
</protein>
<reference evidence="3 4" key="1">
    <citation type="submission" date="2012-11" db="EMBL/GenBank/DDBJ databases">
        <title>Whole genome sequence of Gluconacetobacter europaeus NBRC3261.</title>
        <authorList>
            <person name="Azuma Y."/>
            <person name="Higashiura N."/>
            <person name="Hirakawa H."/>
            <person name="Matsushita K."/>
        </authorList>
    </citation>
    <scope>NUCLEOTIDE SEQUENCE [LARGE SCALE GENOMIC DNA]</scope>
    <source>
        <strain evidence="3 4">NBRC 3261</strain>
    </source>
</reference>
<evidence type="ECO:0000256" key="1">
    <source>
        <dbReference type="ARBA" id="ARBA00007031"/>
    </source>
</evidence>
<organism evidence="3 4">
    <name type="scientific">Komagataeibacter europaeus NBRC 3261</name>
    <dbReference type="NCBI Taxonomy" id="1234669"/>
    <lineage>
        <taxon>Bacteria</taxon>
        <taxon>Pseudomonadati</taxon>
        <taxon>Pseudomonadota</taxon>
        <taxon>Alphaproteobacteria</taxon>
        <taxon>Acetobacterales</taxon>
        <taxon>Acetobacteraceae</taxon>
        <taxon>Komagataeibacter</taxon>
    </lineage>
</organism>
<sequence>MSSDKDIILGRLNATAQIVAAHLATTKVETEQLPELVRRLYASFSEEQPVSGTIGLMASETVSDAPQGPKQTEQSISIDRAAEITPAPIARAVEKKQQPAVPIKESVFPDYIICLEDGKHLKSLKRHLTAAFGMTIEDYKTKWGLPDEYPTVAPNYTEMRRQVAQKIGLGKRASRSDEVGEETIAPVPPSGEKQAPSRRNAARTGRKEPSARKGDEHRLANAFSR</sequence>
<dbReference type="AlphaFoldDB" id="A0A0D6Q0V5"/>
<evidence type="ECO:0000313" key="3">
    <source>
        <dbReference type="EMBL" id="GAN97064.1"/>
    </source>
</evidence>
<evidence type="ECO:0000313" key="4">
    <source>
        <dbReference type="Proteomes" id="UP000032675"/>
    </source>
</evidence>
<dbReference type="Gene3D" id="1.10.10.1550">
    <property type="entry name" value="ROS/MUCR transcriptional regulator protein"/>
    <property type="match status" value="1"/>
</dbReference>
<dbReference type="Proteomes" id="UP000032675">
    <property type="component" value="Unassembled WGS sequence"/>
</dbReference>
<dbReference type="Pfam" id="PF05443">
    <property type="entry name" value="ROS_MUCR"/>
    <property type="match status" value="1"/>
</dbReference>
<feature type="region of interest" description="Disordered" evidence="2">
    <location>
        <begin position="167"/>
        <end position="225"/>
    </location>
</feature>
<proteinExistence type="inferred from homology"/>
<dbReference type="InterPro" id="IPR041920">
    <property type="entry name" value="ROS/MUCR_sf"/>
</dbReference>
<feature type="compositionally biased region" description="Basic and acidic residues" evidence="2">
    <location>
        <begin position="205"/>
        <end position="219"/>
    </location>
</feature>
<dbReference type="EMBL" id="BANI01000123">
    <property type="protein sequence ID" value="GAN97064.1"/>
    <property type="molecule type" value="Genomic_DNA"/>
</dbReference>
<dbReference type="GO" id="GO:0003677">
    <property type="term" value="F:DNA binding"/>
    <property type="evidence" value="ECO:0007669"/>
    <property type="project" value="InterPro"/>
</dbReference>
<name>A0A0D6Q0V5_KOMEU</name>
<dbReference type="InterPro" id="IPR008807">
    <property type="entry name" value="ROS_MUCR"/>
</dbReference>
<gene>
    <name evidence="3" type="ORF">Geu3261_0140_006</name>
</gene>
<dbReference type="RefSeq" id="WP_048851666.1">
    <property type="nucleotide sequence ID" value="NZ_BANI01000123.1"/>
</dbReference>
<comment type="caution">
    <text evidence="3">The sequence shown here is derived from an EMBL/GenBank/DDBJ whole genome shotgun (WGS) entry which is preliminary data.</text>
</comment>
<accession>A0A0D6Q0V5</accession>